<dbReference type="InterPro" id="IPR011032">
    <property type="entry name" value="GroES-like_sf"/>
</dbReference>
<protein>
    <submittedName>
        <fullName evidence="4">NADPH:quinone reductase</fullName>
    </submittedName>
</protein>
<dbReference type="Proteomes" id="UP001165143">
    <property type="component" value="Unassembled WGS sequence"/>
</dbReference>
<dbReference type="Pfam" id="PF00107">
    <property type="entry name" value="ADH_zinc_N"/>
    <property type="match status" value="1"/>
</dbReference>
<comment type="caution">
    <text evidence="4">The sequence shown here is derived from an EMBL/GenBank/DDBJ whole genome shotgun (WGS) entry which is preliminary data.</text>
</comment>
<evidence type="ECO:0000256" key="2">
    <source>
        <dbReference type="ARBA" id="ARBA00023002"/>
    </source>
</evidence>
<dbReference type="InterPro" id="IPR036291">
    <property type="entry name" value="NAD(P)-bd_dom_sf"/>
</dbReference>
<dbReference type="InterPro" id="IPR013149">
    <property type="entry name" value="ADH-like_C"/>
</dbReference>
<dbReference type="EMBL" id="BSRX01000058">
    <property type="protein sequence ID" value="GLW58717.1"/>
    <property type="molecule type" value="Genomic_DNA"/>
</dbReference>
<reference evidence="4" key="1">
    <citation type="submission" date="2023-02" db="EMBL/GenBank/DDBJ databases">
        <title>Kitasatospora phosalacinea NBRC 14362.</title>
        <authorList>
            <person name="Ichikawa N."/>
            <person name="Sato H."/>
            <person name="Tonouchi N."/>
        </authorList>
    </citation>
    <scope>NUCLEOTIDE SEQUENCE</scope>
    <source>
        <strain evidence="4">NBRC 14362</strain>
    </source>
</reference>
<dbReference type="GO" id="GO:0070402">
    <property type="term" value="F:NADPH binding"/>
    <property type="evidence" value="ECO:0007669"/>
    <property type="project" value="TreeGrafter"/>
</dbReference>
<dbReference type="SUPFAM" id="SSF50129">
    <property type="entry name" value="GroES-like"/>
    <property type="match status" value="1"/>
</dbReference>
<evidence type="ECO:0000313" key="5">
    <source>
        <dbReference type="Proteomes" id="UP001165143"/>
    </source>
</evidence>
<dbReference type="Gene3D" id="3.90.180.10">
    <property type="entry name" value="Medium-chain alcohol dehydrogenases, catalytic domain"/>
    <property type="match status" value="1"/>
</dbReference>
<dbReference type="SMART" id="SM00829">
    <property type="entry name" value="PKS_ER"/>
    <property type="match status" value="1"/>
</dbReference>
<dbReference type="RefSeq" id="WP_033254573.1">
    <property type="nucleotide sequence ID" value="NZ_BSRX01000058.1"/>
</dbReference>
<keyword evidence="2" id="KW-0560">Oxidoreductase</keyword>
<keyword evidence="1" id="KW-0521">NADP</keyword>
<organism evidence="4 5">
    <name type="scientific">Kitasatospora phosalacinea</name>
    <dbReference type="NCBI Taxonomy" id="2065"/>
    <lineage>
        <taxon>Bacteria</taxon>
        <taxon>Bacillati</taxon>
        <taxon>Actinomycetota</taxon>
        <taxon>Actinomycetes</taxon>
        <taxon>Kitasatosporales</taxon>
        <taxon>Streptomycetaceae</taxon>
        <taxon>Kitasatospora</taxon>
    </lineage>
</organism>
<proteinExistence type="predicted"/>
<evidence type="ECO:0000259" key="3">
    <source>
        <dbReference type="SMART" id="SM00829"/>
    </source>
</evidence>
<dbReference type="SUPFAM" id="SSF51735">
    <property type="entry name" value="NAD(P)-binding Rossmann-fold domains"/>
    <property type="match status" value="1"/>
</dbReference>
<dbReference type="InterPro" id="IPR020843">
    <property type="entry name" value="ER"/>
</dbReference>
<dbReference type="OrthoDB" id="5195079at2"/>
<evidence type="ECO:0000256" key="1">
    <source>
        <dbReference type="ARBA" id="ARBA00022857"/>
    </source>
</evidence>
<feature type="domain" description="Enoyl reductase (ER)" evidence="3">
    <location>
        <begin position="10"/>
        <end position="311"/>
    </location>
</feature>
<sequence length="315" mass="32919">MRAVVVREFGGPEVLELSEMPGPATPPGHRVLRTRLAGVNYADTHLREGTYPAPMPCPFIPGNEVLGESEDGRRFVALGKGGGYAEQVAVHRKLAFEVPDAVADRDAIALTLQGNTAWHLLHTDLRLTAEDTLLVPAAAGGVGSLAVQLAKRTGAKVVAMAGTEAKRQLAADLGADAVVDSSTVEGLTERILDAAGGHVTAAMEMTGGDIFHATLDALSPRGRLSVFGSVTGTQGLVPIAQLVGQSKSVTGFWLPSLYPSRTLLNESMAALFTAVADGWLKPLHGPAYKLGQARQAHADLAARLTTGKVVLDLSL</sequence>
<dbReference type="PANTHER" id="PTHR48106">
    <property type="entry name" value="QUINONE OXIDOREDUCTASE PIG3-RELATED"/>
    <property type="match status" value="1"/>
</dbReference>
<evidence type="ECO:0000313" key="4">
    <source>
        <dbReference type="EMBL" id="GLW58717.1"/>
    </source>
</evidence>
<dbReference type="AlphaFoldDB" id="A0A9W6PPZ8"/>
<dbReference type="GO" id="GO:0016651">
    <property type="term" value="F:oxidoreductase activity, acting on NAD(P)H"/>
    <property type="evidence" value="ECO:0007669"/>
    <property type="project" value="TreeGrafter"/>
</dbReference>
<accession>A0A9W6PPZ8</accession>
<gene>
    <name evidence="4" type="primary">qor</name>
    <name evidence="4" type="ORF">Kpho01_67280</name>
</gene>
<name>A0A9W6PPZ8_9ACTN</name>
<dbReference type="Gene3D" id="3.40.50.720">
    <property type="entry name" value="NAD(P)-binding Rossmann-like Domain"/>
    <property type="match status" value="1"/>
</dbReference>